<accession>A0AA96EME3</accession>
<name>A0AA96EME3_9VIRU</name>
<dbReference type="EMBL" id="OR343189">
    <property type="protein sequence ID" value="WNL50284.1"/>
    <property type="molecule type" value="Genomic_DNA"/>
</dbReference>
<evidence type="ECO:0000313" key="1">
    <source>
        <dbReference type="EMBL" id="WNL50284.1"/>
    </source>
</evidence>
<reference evidence="1" key="1">
    <citation type="submission" date="2023-07" db="EMBL/GenBank/DDBJ databases">
        <authorList>
            <person name="Xia Y."/>
        </authorList>
    </citation>
    <scope>NUCLEOTIDE SEQUENCE</scope>
    <source>
        <strain evidence="1">E</strain>
    </source>
</reference>
<gene>
    <name evidence="1" type="ORF">MarDSR_245</name>
</gene>
<organism evidence="1">
    <name type="scientific">Marseillevirus sp</name>
    <dbReference type="NCBI Taxonomy" id="2809551"/>
    <lineage>
        <taxon>Viruses</taxon>
        <taxon>Varidnaviria</taxon>
        <taxon>Bamfordvirae</taxon>
        <taxon>Nucleocytoviricota</taxon>
        <taxon>Megaviricetes</taxon>
        <taxon>Pimascovirales</taxon>
        <taxon>Pimascovirales incertae sedis</taxon>
        <taxon>Marseilleviridae</taxon>
        <taxon>Marseillevirus</taxon>
    </lineage>
</organism>
<proteinExistence type="predicted"/>
<sequence>MDWDNKIAFWIKGVPYLWVDNKDWKKCKRIYLVSPKTRAFDIEGKSKTLQTFWEERTPFYDGVSLVENCEEGISNYFLASVPPVKRRGLNWWMEQPGFPFKGFELRLEGKKFSEEAFFQPFRNSKLFCQIPKNILLNKFLQ</sequence>
<protein>
    <submittedName>
        <fullName evidence="1">Uncharacterized protein</fullName>
    </submittedName>
</protein>